<organism evidence="10 11">
    <name type="scientific">Mucor velutinosus</name>
    <dbReference type="NCBI Taxonomy" id="708070"/>
    <lineage>
        <taxon>Eukaryota</taxon>
        <taxon>Fungi</taxon>
        <taxon>Fungi incertae sedis</taxon>
        <taxon>Mucoromycota</taxon>
        <taxon>Mucoromycotina</taxon>
        <taxon>Mucoromycetes</taxon>
        <taxon>Mucorales</taxon>
        <taxon>Mucorineae</taxon>
        <taxon>Mucoraceae</taxon>
        <taxon>Mucor</taxon>
    </lineage>
</organism>
<evidence type="ECO:0000313" key="11">
    <source>
        <dbReference type="Proteomes" id="UP001304243"/>
    </source>
</evidence>
<gene>
    <name evidence="10" type="ORF">ATC70_000591</name>
</gene>
<evidence type="ECO:0000256" key="7">
    <source>
        <dbReference type="RuleBase" id="RU004020"/>
    </source>
</evidence>
<dbReference type="GO" id="GO:0043565">
    <property type="term" value="F:sequence-specific DNA binding"/>
    <property type="evidence" value="ECO:0007669"/>
    <property type="project" value="InterPro"/>
</dbReference>
<evidence type="ECO:0000256" key="3">
    <source>
        <dbReference type="ARBA" id="ARBA00023015"/>
    </source>
</evidence>
<feature type="domain" description="HSF-type DNA-binding" evidence="9">
    <location>
        <begin position="113"/>
        <end position="137"/>
    </location>
</feature>
<evidence type="ECO:0000256" key="5">
    <source>
        <dbReference type="ARBA" id="ARBA00023163"/>
    </source>
</evidence>
<evidence type="ECO:0000256" key="4">
    <source>
        <dbReference type="ARBA" id="ARBA00023125"/>
    </source>
</evidence>
<reference evidence="10 11" key="1">
    <citation type="submission" date="2022-11" db="EMBL/GenBank/DDBJ databases">
        <title>Mucor velutinosus strain NIH1002 WGS.</title>
        <authorList>
            <person name="Subramanian P."/>
            <person name="Mullikin J.C."/>
            <person name="Segre J.A."/>
            <person name="Zelazny A.M."/>
        </authorList>
    </citation>
    <scope>NUCLEOTIDE SEQUENCE [LARGE SCALE GENOMIC DNA]</scope>
    <source>
        <strain evidence="10 11">NIH1002</strain>
    </source>
</reference>
<keyword evidence="3" id="KW-0805">Transcription regulation</keyword>
<comment type="caution">
    <text evidence="10">The sequence shown here is derived from an EMBL/GenBank/DDBJ whole genome shotgun (WGS) entry which is preliminary data.</text>
</comment>
<dbReference type="SUPFAM" id="SSF46785">
    <property type="entry name" value="Winged helix' DNA-binding domain"/>
    <property type="match status" value="1"/>
</dbReference>
<evidence type="ECO:0000313" key="10">
    <source>
        <dbReference type="EMBL" id="KAK4517259.1"/>
    </source>
</evidence>
<proteinExistence type="inferred from homology"/>
<name>A0AAN7DIH8_9FUNG</name>
<keyword evidence="6" id="KW-0539">Nucleus</keyword>
<feature type="compositionally biased region" description="Low complexity" evidence="8">
    <location>
        <begin position="393"/>
        <end position="409"/>
    </location>
</feature>
<dbReference type="AlphaFoldDB" id="A0AAN7DIH8"/>
<protein>
    <recommendedName>
        <fullName evidence="9">HSF-type DNA-binding domain-containing protein</fullName>
    </recommendedName>
</protein>
<dbReference type="Proteomes" id="UP001304243">
    <property type="component" value="Unassembled WGS sequence"/>
</dbReference>
<keyword evidence="11" id="KW-1185">Reference proteome</keyword>
<evidence type="ECO:0000259" key="9">
    <source>
        <dbReference type="PROSITE" id="PS00434"/>
    </source>
</evidence>
<evidence type="ECO:0000256" key="2">
    <source>
        <dbReference type="ARBA" id="ARBA00006403"/>
    </source>
</evidence>
<dbReference type="FunFam" id="1.10.10.10:FF:000027">
    <property type="entry name" value="Heat shock transcription factor 1"/>
    <property type="match status" value="1"/>
</dbReference>
<dbReference type="PANTHER" id="PTHR10015">
    <property type="entry name" value="HEAT SHOCK TRANSCRIPTION FACTOR"/>
    <property type="match status" value="1"/>
</dbReference>
<feature type="compositionally biased region" description="Polar residues" evidence="8">
    <location>
        <begin position="425"/>
        <end position="437"/>
    </location>
</feature>
<dbReference type="GeneID" id="89944293"/>
<dbReference type="RefSeq" id="XP_064683925.1">
    <property type="nucleotide sequence ID" value="XM_064820005.1"/>
</dbReference>
<dbReference type="InterPro" id="IPR036388">
    <property type="entry name" value="WH-like_DNA-bd_sf"/>
</dbReference>
<comment type="subcellular location">
    <subcellularLocation>
        <location evidence="1">Nucleus</location>
    </subcellularLocation>
</comment>
<dbReference type="PRINTS" id="PR00056">
    <property type="entry name" value="HSFDOMAIN"/>
</dbReference>
<dbReference type="InterPro" id="IPR000232">
    <property type="entry name" value="HSF_DNA-bd"/>
</dbReference>
<keyword evidence="5" id="KW-0804">Transcription</keyword>
<feature type="region of interest" description="Disordered" evidence="8">
    <location>
        <begin position="21"/>
        <end position="48"/>
    </location>
</feature>
<dbReference type="SMART" id="SM00415">
    <property type="entry name" value="HSF"/>
    <property type="match status" value="1"/>
</dbReference>
<dbReference type="Pfam" id="PF00447">
    <property type="entry name" value="HSF_DNA-bind"/>
    <property type="match status" value="1"/>
</dbReference>
<evidence type="ECO:0000256" key="6">
    <source>
        <dbReference type="ARBA" id="ARBA00023242"/>
    </source>
</evidence>
<keyword evidence="4" id="KW-0238">DNA-binding</keyword>
<feature type="region of interest" description="Disordered" evidence="8">
    <location>
        <begin position="391"/>
        <end position="437"/>
    </location>
</feature>
<comment type="similarity">
    <text evidence="2 7">Belongs to the HSF family.</text>
</comment>
<sequence length="437" mass="49607">MLQHGRDSSLSSIANSFNETCSISSGSPKTSPMNSPYMSPGGSPRESLNQQFANSMSLQPPSTTNNNKNSNNTFVHKLYNMVVDHQYQYLIAWNYTGSSFIVCNIMEFSKDVLPKHFKHNNFSSFVRQLNMYGFHKVNKSPRGHRTLAENQIWEFSHPKFLKDRPDILDEIKRKSLETESTTRRDHGDINSHMAMMQMSQSEMVQQLVRLQDNFSQVVRELAETKSRQNKQYQMLKSMMEFISSRQQEESHLQVPPELSMGFDIQQEERPPSIFITSHDTNTLQNGYFTRNTNTASSLSARAPVLTVQTHNLSPQLGLPPNSPLDQQNSPALSAYHTALNTPVSPSPSPFISDDDIPSLYSPHSPLTPNTFTLNEGYYTAQQQQQYIPPSLPQHQQFQQQQQQQQQQQHQDVHMMDQHSLGGGTTYNSFTLGAQGTG</sequence>
<dbReference type="InterPro" id="IPR036390">
    <property type="entry name" value="WH_DNA-bd_sf"/>
</dbReference>
<dbReference type="EMBL" id="JASEJX010000013">
    <property type="protein sequence ID" value="KAK4517259.1"/>
    <property type="molecule type" value="Genomic_DNA"/>
</dbReference>
<evidence type="ECO:0000256" key="8">
    <source>
        <dbReference type="SAM" id="MobiDB-lite"/>
    </source>
</evidence>
<dbReference type="PANTHER" id="PTHR10015:SF427">
    <property type="entry name" value="HEAT SHOCK FACTOR PROTEIN"/>
    <property type="match status" value="1"/>
</dbReference>
<feature type="compositionally biased region" description="Polar residues" evidence="8">
    <location>
        <begin position="21"/>
        <end position="37"/>
    </location>
</feature>
<accession>A0AAN7DIH8</accession>
<dbReference type="GO" id="GO:0005634">
    <property type="term" value="C:nucleus"/>
    <property type="evidence" value="ECO:0007669"/>
    <property type="project" value="UniProtKB-SubCell"/>
</dbReference>
<dbReference type="GO" id="GO:0003700">
    <property type="term" value="F:DNA-binding transcription factor activity"/>
    <property type="evidence" value="ECO:0007669"/>
    <property type="project" value="InterPro"/>
</dbReference>
<dbReference type="Gene3D" id="1.10.10.10">
    <property type="entry name" value="Winged helix-like DNA-binding domain superfamily/Winged helix DNA-binding domain"/>
    <property type="match status" value="1"/>
</dbReference>
<evidence type="ECO:0000256" key="1">
    <source>
        <dbReference type="ARBA" id="ARBA00004123"/>
    </source>
</evidence>
<dbReference type="PROSITE" id="PS00434">
    <property type="entry name" value="HSF_DOMAIN"/>
    <property type="match status" value="1"/>
</dbReference>